<proteinExistence type="predicted"/>
<dbReference type="Proteomes" id="UP000647587">
    <property type="component" value="Unassembled WGS sequence"/>
</dbReference>
<keyword evidence="1" id="KW-0812">Transmembrane</keyword>
<organism evidence="2 3">
    <name type="scientific">Deinococcus malanensis</name>
    <dbReference type="NCBI Taxonomy" id="1706855"/>
    <lineage>
        <taxon>Bacteria</taxon>
        <taxon>Thermotogati</taxon>
        <taxon>Deinococcota</taxon>
        <taxon>Deinococci</taxon>
        <taxon>Deinococcales</taxon>
        <taxon>Deinococcaceae</taxon>
        <taxon>Deinococcus</taxon>
    </lineage>
</organism>
<keyword evidence="1" id="KW-0472">Membrane</keyword>
<protein>
    <submittedName>
        <fullName evidence="2">Uncharacterized protein</fullName>
    </submittedName>
</protein>
<accession>A0ABQ2EJ84</accession>
<evidence type="ECO:0000313" key="3">
    <source>
        <dbReference type="Proteomes" id="UP000647587"/>
    </source>
</evidence>
<evidence type="ECO:0000313" key="2">
    <source>
        <dbReference type="EMBL" id="GGK11535.1"/>
    </source>
</evidence>
<evidence type="ECO:0000256" key="1">
    <source>
        <dbReference type="SAM" id="Phobius"/>
    </source>
</evidence>
<keyword evidence="3" id="KW-1185">Reference proteome</keyword>
<sequence length="67" mass="7712">MGQGLILYAVGVSPDFWPRLLFVLLFYVPFSLWMKTRDFQAWERFVLGAAAIIGLIEVFEALRATLF</sequence>
<comment type="caution">
    <text evidence="2">The sequence shown here is derived from an EMBL/GenBank/DDBJ whole genome shotgun (WGS) entry which is preliminary data.</text>
</comment>
<dbReference type="EMBL" id="BMPP01000001">
    <property type="protein sequence ID" value="GGK11535.1"/>
    <property type="molecule type" value="Genomic_DNA"/>
</dbReference>
<gene>
    <name evidence="2" type="ORF">GCM10008955_00970</name>
</gene>
<keyword evidence="1" id="KW-1133">Transmembrane helix</keyword>
<feature type="transmembrane region" description="Helical" evidence="1">
    <location>
        <begin position="16"/>
        <end position="33"/>
    </location>
</feature>
<reference evidence="3" key="1">
    <citation type="journal article" date="2019" name="Int. J. Syst. Evol. Microbiol.">
        <title>The Global Catalogue of Microorganisms (GCM) 10K type strain sequencing project: providing services to taxonomists for standard genome sequencing and annotation.</title>
        <authorList>
            <consortium name="The Broad Institute Genomics Platform"/>
            <consortium name="The Broad Institute Genome Sequencing Center for Infectious Disease"/>
            <person name="Wu L."/>
            <person name="Ma J."/>
        </authorList>
    </citation>
    <scope>NUCLEOTIDE SEQUENCE [LARGE SCALE GENOMIC DNA]</scope>
    <source>
        <strain evidence="3">JCM 30331</strain>
    </source>
</reference>
<name>A0ABQ2EJ84_9DEIO</name>
<feature type="transmembrane region" description="Helical" evidence="1">
    <location>
        <begin position="45"/>
        <end position="66"/>
    </location>
</feature>